<proteinExistence type="predicted"/>
<protein>
    <submittedName>
        <fullName evidence="1">Uncharacterized protein</fullName>
    </submittedName>
</protein>
<evidence type="ECO:0000313" key="1">
    <source>
        <dbReference type="EMBL" id="AQL00449.1"/>
    </source>
</evidence>
<sequence>MGQEEATREERKHGRNHHLSSIYCQQVMKLVAAPHVLGAHKWVSCALQVACVALAAACSSMLPALDHLASRDRWMSG</sequence>
<dbReference type="AlphaFoldDB" id="A0A1D6GBI8"/>
<name>A0A1D6GBI8_MAIZE</name>
<dbReference type="EMBL" id="CM000784">
    <property type="protein sequence ID" value="AQL00452.1"/>
    <property type="molecule type" value="Genomic_DNA"/>
</dbReference>
<accession>A0A1D6GBI8</accession>
<dbReference type="EMBL" id="CM000784">
    <property type="protein sequence ID" value="AQL00450.1"/>
    <property type="molecule type" value="Genomic_DNA"/>
</dbReference>
<organism evidence="1">
    <name type="scientific">Zea mays</name>
    <name type="common">Maize</name>
    <dbReference type="NCBI Taxonomy" id="4577"/>
    <lineage>
        <taxon>Eukaryota</taxon>
        <taxon>Viridiplantae</taxon>
        <taxon>Streptophyta</taxon>
        <taxon>Embryophyta</taxon>
        <taxon>Tracheophyta</taxon>
        <taxon>Spermatophyta</taxon>
        <taxon>Magnoliopsida</taxon>
        <taxon>Liliopsida</taxon>
        <taxon>Poales</taxon>
        <taxon>Poaceae</taxon>
        <taxon>PACMAD clade</taxon>
        <taxon>Panicoideae</taxon>
        <taxon>Andropogonodae</taxon>
        <taxon>Andropogoneae</taxon>
        <taxon>Tripsacinae</taxon>
        <taxon>Zea</taxon>
    </lineage>
</organism>
<reference evidence="1" key="1">
    <citation type="submission" date="2015-12" db="EMBL/GenBank/DDBJ databases">
        <title>Update maize B73 reference genome by single molecule sequencing technologies.</title>
        <authorList>
            <consortium name="Maize Genome Sequencing Project"/>
            <person name="Ware D."/>
        </authorList>
    </citation>
    <scope>NUCLEOTIDE SEQUENCE</scope>
    <source>
        <tissue evidence="1">Seedling</tissue>
    </source>
</reference>
<dbReference type="EMBL" id="CM000784">
    <property type="protein sequence ID" value="AQL00449.1"/>
    <property type="molecule type" value="Genomic_DNA"/>
</dbReference>
<dbReference type="EMBL" id="CM000784">
    <property type="protein sequence ID" value="AQL00453.1"/>
    <property type="molecule type" value="Genomic_DNA"/>
</dbReference>
<gene>
    <name evidence="1" type="ORF">ZEAMMB73_Zm00001d012735</name>
</gene>